<gene>
    <name evidence="1" type="ORF">DRP44_08565</name>
</gene>
<proteinExistence type="predicted"/>
<evidence type="ECO:0008006" key="3">
    <source>
        <dbReference type="Google" id="ProtNLM"/>
    </source>
</evidence>
<organism evidence="1 2">
    <name type="scientific">candidate division TA06 bacterium</name>
    <dbReference type="NCBI Taxonomy" id="2250710"/>
    <lineage>
        <taxon>Bacteria</taxon>
        <taxon>Bacteria division TA06</taxon>
    </lineage>
</organism>
<dbReference type="EMBL" id="QNBC01000178">
    <property type="protein sequence ID" value="RKX64265.1"/>
    <property type="molecule type" value="Genomic_DNA"/>
</dbReference>
<evidence type="ECO:0000313" key="2">
    <source>
        <dbReference type="Proteomes" id="UP000282321"/>
    </source>
</evidence>
<comment type="caution">
    <text evidence="1">The sequence shown here is derived from an EMBL/GenBank/DDBJ whole genome shotgun (WGS) entry which is preliminary data.</text>
</comment>
<accession>A0A660S442</accession>
<dbReference type="AlphaFoldDB" id="A0A660S442"/>
<sequence length="280" mass="31082">MLCIAFTVVNALCESLDFLLIDPSPYSTSIANCGINNINNNPAAFFYKRSKEVSFSHIEWFLDTRIEHFQFVYKINKLGMASSITYLYTGDIQGYDESGNMMPVFSVYNMSGVLSLGYTIWKFSASVSFKFIQEKLADVTANGFAIDAGIIADNILPGFSCGLSALNIGPDIKYSVQKENLPFILKGLVHYKIPIYPYDLFLNINKGRYGNISGGAGIEGHYFKVLSLRIGYVIDQTSNAQKGLKTGIGIDISKKYKFDYAIMPLSEFGLLHIVGLSICF</sequence>
<protein>
    <recommendedName>
        <fullName evidence="3">PorV/PorQ family protein</fullName>
    </recommendedName>
</protein>
<evidence type="ECO:0000313" key="1">
    <source>
        <dbReference type="EMBL" id="RKX64265.1"/>
    </source>
</evidence>
<dbReference type="Proteomes" id="UP000282321">
    <property type="component" value="Unassembled WGS sequence"/>
</dbReference>
<name>A0A660S442_UNCT6</name>
<reference evidence="1 2" key="1">
    <citation type="submission" date="2018-06" db="EMBL/GenBank/DDBJ databases">
        <title>Extensive metabolic versatility and redundancy in microbially diverse, dynamic hydrothermal sediments.</title>
        <authorList>
            <person name="Dombrowski N."/>
            <person name="Teske A."/>
            <person name="Baker B.J."/>
        </authorList>
    </citation>
    <scope>NUCLEOTIDE SEQUENCE [LARGE SCALE GENOMIC DNA]</scope>
    <source>
        <strain evidence="1">B35_G9</strain>
    </source>
</reference>
<dbReference type="NCBIfam" id="NF033709">
    <property type="entry name" value="PorV_fam"/>
    <property type="match status" value="1"/>
</dbReference>